<proteinExistence type="predicted"/>
<reference evidence="1" key="2">
    <citation type="submission" date="2005-04" db="EMBL/GenBank/DDBJ databases">
        <authorList>
            <person name="Buell C.R."/>
            <person name="Wing R.A."/>
            <person name="McCombie W.A."/>
            <person name="Ouyang S."/>
        </authorList>
    </citation>
    <scope>NUCLEOTIDE SEQUENCE</scope>
</reference>
<reference evidence="1" key="1">
    <citation type="journal article" date="2005" name="BMC Biol.">
        <title>The sequence of rice chromosomes 11 and 12, rich in disease resistance genes and recent gene duplications.</title>
        <authorList>
            <consortium name="The rice chromosomes 11 and 12 sequencing consortia"/>
        </authorList>
    </citation>
    <scope>NUCLEOTIDE SEQUENCE [LARGE SCALE GENOMIC DNA]</scope>
</reference>
<gene>
    <name evidence="1" type="ordered locus">LOC_Os12g11950</name>
</gene>
<sequence>MVTIDNLELDDRLRLTESFAYLPPPPSTLSLPPAVPSVAGDGVLIDVPMVALDLDGQPTAQLPLSVAENTALRIYTPPRQLLQDSASSTAPAALASYACRCHRRVTSKHSKRIVAKLALAGPSDTTLCVKHNLMHKLGLVPKKGPVLAEAVATYNALFSQPLPPDHAMALSSLFPSSLHPTHRLEYSGIPNPTLHWDRRFFFLRS</sequence>
<accession>Q2QVR1</accession>
<reference evidence="1" key="3">
    <citation type="submission" date="2006-01" db="EMBL/GenBank/DDBJ databases">
        <authorList>
            <person name="Buell R."/>
        </authorList>
    </citation>
    <scope>NUCLEOTIDE SEQUENCE</scope>
</reference>
<name>Q2QVR1_ORYSJ</name>
<dbReference type="EMBL" id="DP000011">
    <property type="protein sequence ID" value="ABA96248.1"/>
    <property type="molecule type" value="Genomic_DNA"/>
</dbReference>
<dbReference type="AlphaFoldDB" id="Q2QVR1"/>
<evidence type="ECO:0000313" key="1">
    <source>
        <dbReference type="EMBL" id="ABA96248.1"/>
    </source>
</evidence>
<organism evidence="1">
    <name type="scientific">Oryza sativa subsp. japonica</name>
    <name type="common">Rice</name>
    <dbReference type="NCBI Taxonomy" id="39947"/>
    <lineage>
        <taxon>Eukaryota</taxon>
        <taxon>Viridiplantae</taxon>
        <taxon>Streptophyta</taxon>
        <taxon>Embryophyta</taxon>
        <taxon>Tracheophyta</taxon>
        <taxon>Spermatophyta</taxon>
        <taxon>Magnoliopsida</taxon>
        <taxon>Liliopsida</taxon>
        <taxon>Poales</taxon>
        <taxon>Poaceae</taxon>
        <taxon>BOP clade</taxon>
        <taxon>Oryzoideae</taxon>
        <taxon>Oryzeae</taxon>
        <taxon>Oryzinae</taxon>
        <taxon>Oryza</taxon>
        <taxon>Oryza sativa</taxon>
    </lineage>
</organism>
<protein>
    <submittedName>
        <fullName evidence="1">Uncharacterized protein</fullName>
    </submittedName>
</protein>